<dbReference type="RefSeq" id="WP_146519561.1">
    <property type="nucleotide sequence ID" value="NZ_CP151726.1"/>
</dbReference>
<feature type="transmembrane region" description="Helical" evidence="4">
    <location>
        <begin position="164"/>
        <end position="192"/>
    </location>
</feature>
<comment type="subcellular location">
    <subcellularLocation>
        <location evidence="1">Cell envelope</location>
    </subcellularLocation>
</comment>
<accession>A0A5C6B5D8</accession>
<evidence type="ECO:0000313" key="7">
    <source>
        <dbReference type="Proteomes" id="UP000320176"/>
    </source>
</evidence>
<feature type="region of interest" description="Disordered" evidence="3">
    <location>
        <begin position="1"/>
        <end position="21"/>
    </location>
</feature>
<comment type="caution">
    <text evidence="6">The sequence shown here is derived from an EMBL/GenBank/DDBJ whole genome shotgun (WGS) entry which is preliminary data.</text>
</comment>
<evidence type="ECO:0000256" key="1">
    <source>
        <dbReference type="ARBA" id="ARBA00004196"/>
    </source>
</evidence>
<feature type="compositionally biased region" description="Polar residues" evidence="3">
    <location>
        <begin position="1"/>
        <end position="12"/>
    </location>
</feature>
<dbReference type="PANTHER" id="PTHR32347">
    <property type="entry name" value="EFFLUX SYSTEM COMPONENT YKNX-RELATED"/>
    <property type="match status" value="1"/>
</dbReference>
<evidence type="ECO:0000256" key="3">
    <source>
        <dbReference type="SAM" id="MobiDB-lite"/>
    </source>
</evidence>
<dbReference type="AlphaFoldDB" id="A0A5C6B5D8"/>
<evidence type="ECO:0000313" key="6">
    <source>
        <dbReference type="EMBL" id="TWU06486.1"/>
    </source>
</evidence>
<evidence type="ECO:0000259" key="5">
    <source>
        <dbReference type="Pfam" id="PF25954"/>
    </source>
</evidence>
<evidence type="ECO:0000256" key="2">
    <source>
        <dbReference type="ARBA" id="ARBA00023054"/>
    </source>
</evidence>
<evidence type="ECO:0000256" key="4">
    <source>
        <dbReference type="SAM" id="Phobius"/>
    </source>
</evidence>
<dbReference type="SUPFAM" id="SSF111369">
    <property type="entry name" value="HlyD-like secretion proteins"/>
    <property type="match status" value="1"/>
</dbReference>
<feature type="domain" description="CusB-like beta-barrel" evidence="5">
    <location>
        <begin position="339"/>
        <end position="407"/>
    </location>
</feature>
<dbReference type="InterPro" id="IPR058792">
    <property type="entry name" value="Beta-barrel_RND_2"/>
</dbReference>
<keyword evidence="2" id="KW-0175">Coiled coil</keyword>
<gene>
    <name evidence="6" type="ORF">Pla52n_22080</name>
</gene>
<dbReference type="EMBL" id="SJPN01000002">
    <property type="protein sequence ID" value="TWU06486.1"/>
    <property type="molecule type" value="Genomic_DNA"/>
</dbReference>
<proteinExistence type="predicted"/>
<dbReference type="Gene3D" id="2.40.30.170">
    <property type="match status" value="1"/>
</dbReference>
<dbReference type="PANTHER" id="PTHR32347:SF23">
    <property type="entry name" value="BLL5650 PROTEIN"/>
    <property type="match status" value="1"/>
</dbReference>
<sequence length="437" mass="48623">MDASTQSIPLKQQSERGKRESESLSRIVHLIEAVAKSESQREAIAAMVTVLSESVPGCSVRCGVGAGKLRHYYDLRLGWLGEESPLRQMASEQWSMPRDSSALGNELDLEISQVNGDQRCVIWVKGENDSVPLRLPEQLLWVTPLKATLGHLIWSRQASRLRRVIDWFVAAGWNTRVAITIGVLMLILVAVWPVSYRVQCSAIVTPQESRLVSVPFAATLLKTEVQPGDAVQAGQILLVLDGRPLRLELESIEAQIDQSRKDHDIALAGGRIAEAQQARLKQRELSRRADLIVDRLENLDVTSPIDGVVIAGDMQQSIGSPLETGQSLFEIAPLDTMLVEIEIPEHDISYVHEDTDARIRLTALGNQTFHASLDQLYPAATVREDANVFIGRASLTNPDGQLRPGMRGHAVAYGPLRPWLWSYLRGTWERTLWWIGF</sequence>
<dbReference type="Gene3D" id="2.40.50.100">
    <property type="match status" value="1"/>
</dbReference>
<organism evidence="6 7">
    <name type="scientific">Stieleria varia</name>
    <dbReference type="NCBI Taxonomy" id="2528005"/>
    <lineage>
        <taxon>Bacteria</taxon>
        <taxon>Pseudomonadati</taxon>
        <taxon>Planctomycetota</taxon>
        <taxon>Planctomycetia</taxon>
        <taxon>Pirellulales</taxon>
        <taxon>Pirellulaceae</taxon>
        <taxon>Stieleria</taxon>
    </lineage>
</organism>
<protein>
    <submittedName>
        <fullName evidence="6">Macrolide transporter subunit MacA</fullName>
    </submittedName>
</protein>
<keyword evidence="7" id="KW-1185">Reference proteome</keyword>
<name>A0A5C6B5D8_9BACT</name>
<keyword evidence="4" id="KW-0472">Membrane</keyword>
<dbReference type="Gene3D" id="1.10.287.470">
    <property type="entry name" value="Helix hairpin bin"/>
    <property type="match status" value="1"/>
</dbReference>
<dbReference type="OrthoDB" id="9806939at2"/>
<dbReference type="Pfam" id="PF25954">
    <property type="entry name" value="Beta-barrel_RND_2"/>
    <property type="match status" value="1"/>
</dbReference>
<dbReference type="Proteomes" id="UP000320176">
    <property type="component" value="Unassembled WGS sequence"/>
</dbReference>
<dbReference type="GO" id="GO:0030313">
    <property type="term" value="C:cell envelope"/>
    <property type="evidence" value="ECO:0007669"/>
    <property type="project" value="UniProtKB-SubCell"/>
</dbReference>
<reference evidence="6 7" key="1">
    <citation type="submission" date="2019-02" db="EMBL/GenBank/DDBJ databases">
        <title>Deep-cultivation of Planctomycetes and their phenomic and genomic characterization uncovers novel biology.</title>
        <authorList>
            <person name="Wiegand S."/>
            <person name="Jogler M."/>
            <person name="Boedeker C."/>
            <person name="Pinto D."/>
            <person name="Vollmers J."/>
            <person name="Rivas-Marin E."/>
            <person name="Kohn T."/>
            <person name="Peeters S.H."/>
            <person name="Heuer A."/>
            <person name="Rast P."/>
            <person name="Oberbeckmann S."/>
            <person name="Bunk B."/>
            <person name="Jeske O."/>
            <person name="Meyerdierks A."/>
            <person name="Storesund J.E."/>
            <person name="Kallscheuer N."/>
            <person name="Luecker S."/>
            <person name="Lage O.M."/>
            <person name="Pohl T."/>
            <person name="Merkel B.J."/>
            <person name="Hornburger P."/>
            <person name="Mueller R.-W."/>
            <person name="Bruemmer F."/>
            <person name="Labrenz M."/>
            <person name="Spormann A.M."/>
            <person name="Op Den Camp H."/>
            <person name="Overmann J."/>
            <person name="Amann R."/>
            <person name="Jetten M.S.M."/>
            <person name="Mascher T."/>
            <person name="Medema M.H."/>
            <person name="Devos D.P."/>
            <person name="Kaster A.-K."/>
            <person name="Ovreas L."/>
            <person name="Rohde M."/>
            <person name="Galperin M.Y."/>
            <person name="Jogler C."/>
        </authorList>
    </citation>
    <scope>NUCLEOTIDE SEQUENCE [LARGE SCALE GENOMIC DNA]</scope>
    <source>
        <strain evidence="6 7">Pla52n</strain>
    </source>
</reference>
<keyword evidence="4" id="KW-1133">Transmembrane helix</keyword>
<dbReference type="InterPro" id="IPR050465">
    <property type="entry name" value="UPF0194_transport"/>
</dbReference>
<keyword evidence="4" id="KW-0812">Transmembrane</keyword>